<name>A0A9W6MAS8_9ACTN</name>
<gene>
    <name evidence="1" type="ORF">GCM10017600_04650</name>
</gene>
<evidence type="ECO:0000313" key="1">
    <source>
        <dbReference type="EMBL" id="GLK07060.1"/>
    </source>
</evidence>
<proteinExistence type="predicted"/>
<comment type="caution">
    <text evidence="1">The sequence shown here is derived from an EMBL/GenBank/DDBJ whole genome shotgun (WGS) entry which is preliminary data.</text>
</comment>
<dbReference type="AlphaFoldDB" id="A0A9W6MAS8"/>
<evidence type="ECO:0000313" key="2">
    <source>
        <dbReference type="Proteomes" id="UP001143474"/>
    </source>
</evidence>
<reference evidence="1" key="2">
    <citation type="submission" date="2023-01" db="EMBL/GenBank/DDBJ databases">
        <authorList>
            <person name="Sun Q."/>
            <person name="Evtushenko L."/>
        </authorList>
    </citation>
    <scope>NUCLEOTIDE SEQUENCE</scope>
    <source>
        <strain evidence="1">VKM Ac-2007</strain>
    </source>
</reference>
<dbReference type="EMBL" id="BSEV01000001">
    <property type="protein sequence ID" value="GLK07060.1"/>
    <property type="molecule type" value="Genomic_DNA"/>
</dbReference>
<sequence length="76" mass="8376">MTNFWLVLLLSHCHWYIKVPLPRLLLTSMHIGGQARAVRPAGWRAEAVAGWRAEAVAGRAVAAPTAVEMRATASRR</sequence>
<organism evidence="1 2">
    <name type="scientific">Streptosporangium carneum</name>
    <dbReference type="NCBI Taxonomy" id="47481"/>
    <lineage>
        <taxon>Bacteria</taxon>
        <taxon>Bacillati</taxon>
        <taxon>Actinomycetota</taxon>
        <taxon>Actinomycetes</taxon>
        <taxon>Streptosporangiales</taxon>
        <taxon>Streptosporangiaceae</taxon>
        <taxon>Streptosporangium</taxon>
    </lineage>
</organism>
<dbReference type="Proteomes" id="UP001143474">
    <property type="component" value="Unassembled WGS sequence"/>
</dbReference>
<reference evidence="1" key="1">
    <citation type="journal article" date="2014" name="Int. J. Syst. Evol. Microbiol.">
        <title>Complete genome sequence of Corynebacterium casei LMG S-19264T (=DSM 44701T), isolated from a smear-ripened cheese.</title>
        <authorList>
            <consortium name="US DOE Joint Genome Institute (JGI-PGF)"/>
            <person name="Walter F."/>
            <person name="Albersmeier A."/>
            <person name="Kalinowski J."/>
            <person name="Ruckert C."/>
        </authorList>
    </citation>
    <scope>NUCLEOTIDE SEQUENCE</scope>
    <source>
        <strain evidence="1">VKM Ac-2007</strain>
    </source>
</reference>
<keyword evidence="2" id="KW-1185">Reference proteome</keyword>
<accession>A0A9W6MAS8</accession>
<protein>
    <submittedName>
        <fullName evidence="1">Uncharacterized protein</fullName>
    </submittedName>
</protein>